<feature type="transmembrane region" description="Helical" evidence="6">
    <location>
        <begin position="161"/>
        <end position="179"/>
    </location>
</feature>
<evidence type="ECO:0000256" key="3">
    <source>
        <dbReference type="ARBA" id="ARBA00022692"/>
    </source>
</evidence>
<sequence length="386" mass="41454">MENQRCIVALNIAVFLIMFGVGLIVSLLPHKIFTLTGSFKTVGWLASFFAVSFVLLQFPIGRLSDRYGFKRFLAGGYLICSLSGLLYWFSQSQETVFFGRMLQGAGEAPLWALAPALLCTLRPESKGKAIGVYNASLHLGLTLGSGFGIVISSRWLNNEPFLLFALLCALGALLIIAFVQEPESRTLAPDGEIDYRELHLLIKRPETLAVLSGIILYGAGYGSFITVLPGFLMEYKGFSQAGVGWFFMFFYTAVSLSQIVAGPMSDRCGSGKIMLCGLAAAAAGLVIFPCMDGWTVHPWLFLASWGLGMFCVSSLAWLNNAVGDSLKGTASGAFYLFWGLGYFGGPIILGACLGSAGGPAGFRILAGLYLITAMLQGGIQLRGVNR</sequence>
<evidence type="ECO:0000259" key="7">
    <source>
        <dbReference type="PROSITE" id="PS50850"/>
    </source>
</evidence>
<feature type="transmembrane region" description="Helical" evidence="6">
    <location>
        <begin position="133"/>
        <end position="155"/>
    </location>
</feature>
<dbReference type="AlphaFoldDB" id="B8FMR8"/>
<evidence type="ECO:0000256" key="1">
    <source>
        <dbReference type="ARBA" id="ARBA00004651"/>
    </source>
</evidence>
<evidence type="ECO:0000256" key="6">
    <source>
        <dbReference type="SAM" id="Phobius"/>
    </source>
</evidence>
<keyword evidence="2" id="KW-1003">Cell membrane</keyword>
<keyword evidence="5 6" id="KW-0472">Membrane</keyword>
<dbReference type="HOGENOM" id="CLU_001265_10_14_7"/>
<accession>B8FMR8</accession>
<feature type="domain" description="Major facilitator superfamily (MFS) profile" evidence="7">
    <location>
        <begin position="6"/>
        <end position="384"/>
    </location>
</feature>
<dbReference type="InterPro" id="IPR036259">
    <property type="entry name" value="MFS_trans_sf"/>
</dbReference>
<gene>
    <name evidence="8" type="ordered locus">Dalk_0226</name>
</gene>
<feature type="transmembrane region" description="Helical" evidence="6">
    <location>
        <begin position="41"/>
        <end position="60"/>
    </location>
</feature>
<evidence type="ECO:0000256" key="4">
    <source>
        <dbReference type="ARBA" id="ARBA00022989"/>
    </source>
</evidence>
<feature type="transmembrane region" description="Helical" evidence="6">
    <location>
        <begin position="243"/>
        <end position="261"/>
    </location>
</feature>
<dbReference type="EMBL" id="CP001322">
    <property type="protein sequence ID" value="ACL01935.1"/>
    <property type="molecule type" value="Genomic_DNA"/>
</dbReference>
<dbReference type="Proteomes" id="UP000000739">
    <property type="component" value="Chromosome"/>
</dbReference>
<dbReference type="InterPro" id="IPR011701">
    <property type="entry name" value="MFS"/>
</dbReference>
<evidence type="ECO:0000256" key="5">
    <source>
        <dbReference type="ARBA" id="ARBA00023136"/>
    </source>
</evidence>
<proteinExistence type="predicted"/>
<protein>
    <submittedName>
        <fullName evidence="8">Major facilitator superfamily MFS_1</fullName>
    </submittedName>
</protein>
<evidence type="ECO:0000256" key="2">
    <source>
        <dbReference type="ARBA" id="ARBA00022475"/>
    </source>
</evidence>
<feature type="transmembrane region" description="Helical" evidence="6">
    <location>
        <begin position="101"/>
        <end position="121"/>
    </location>
</feature>
<feature type="transmembrane region" description="Helical" evidence="6">
    <location>
        <begin position="208"/>
        <end position="231"/>
    </location>
</feature>
<feature type="transmembrane region" description="Helical" evidence="6">
    <location>
        <begin position="7"/>
        <end position="29"/>
    </location>
</feature>
<feature type="transmembrane region" description="Helical" evidence="6">
    <location>
        <begin position="300"/>
        <end position="322"/>
    </location>
</feature>
<dbReference type="KEGG" id="dal:Dalk_0226"/>
<dbReference type="PANTHER" id="PTHR43124">
    <property type="entry name" value="PURINE EFFLUX PUMP PBUE"/>
    <property type="match status" value="1"/>
</dbReference>
<comment type="subcellular location">
    <subcellularLocation>
        <location evidence="1">Cell membrane</location>
        <topology evidence="1">Multi-pass membrane protein</topology>
    </subcellularLocation>
</comment>
<dbReference type="RefSeq" id="WP_012609375.1">
    <property type="nucleotide sequence ID" value="NC_011768.1"/>
</dbReference>
<keyword evidence="4 6" id="KW-1133">Transmembrane helix</keyword>
<feature type="transmembrane region" description="Helical" evidence="6">
    <location>
        <begin position="273"/>
        <end position="294"/>
    </location>
</feature>
<evidence type="ECO:0000313" key="8">
    <source>
        <dbReference type="EMBL" id="ACL01935.1"/>
    </source>
</evidence>
<feature type="transmembrane region" description="Helical" evidence="6">
    <location>
        <begin position="72"/>
        <end position="89"/>
    </location>
</feature>
<dbReference type="PROSITE" id="PS50850">
    <property type="entry name" value="MFS"/>
    <property type="match status" value="1"/>
</dbReference>
<dbReference type="SUPFAM" id="SSF103473">
    <property type="entry name" value="MFS general substrate transporter"/>
    <property type="match status" value="1"/>
</dbReference>
<feature type="transmembrane region" description="Helical" evidence="6">
    <location>
        <begin position="334"/>
        <end position="356"/>
    </location>
</feature>
<keyword evidence="9" id="KW-1185">Reference proteome</keyword>
<dbReference type="eggNOG" id="COG2814">
    <property type="taxonomic scope" value="Bacteria"/>
</dbReference>
<evidence type="ECO:0000313" key="9">
    <source>
        <dbReference type="Proteomes" id="UP000000739"/>
    </source>
</evidence>
<keyword evidence="3 6" id="KW-0812">Transmembrane</keyword>
<dbReference type="InterPro" id="IPR020846">
    <property type="entry name" value="MFS_dom"/>
</dbReference>
<organism evidence="8 9">
    <name type="scientific">Desulfatibacillum aliphaticivorans</name>
    <dbReference type="NCBI Taxonomy" id="218208"/>
    <lineage>
        <taxon>Bacteria</taxon>
        <taxon>Pseudomonadati</taxon>
        <taxon>Thermodesulfobacteriota</taxon>
        <taxon>Desulfobacteria</taxon>
        <taxon>Desulfobacterales</taxon>
        <taxon>Desulfatibacillaceae</taxon>
        <taxon>Desulfatibacillum</taxon>
    </lineage>
</organism>
<reference evidence="8 9" key="1">
    <citation type="journal article" date="2012" name="Environ. Microbiol.">
        <title>The genome sequence of Desulfatibacillum alkenivorans AK-01: a blueprint for anaerobic alkane oxidation.</title>
        <authorList>
            <person name="Callaghan A.V."/>
            <person name="Morris B.E."/>
            <person name="Pereira I.A."/>
            <person name="McInerney M.J."/>
            <person name="Austin R.N."/>
            <person name="Groves J.T."/>
            <person name="Kukor J.J."/>
            <person name="Suflita J.M."/>
            <person name="Young L.Y."/>
            <person name="Zylstra G.J."/>
            <person name="Wawrik B."/>
        </authorList>
    </citation>
    <scope>NUCLEOTIDE SEQUENCE [LARGE SCALE GENOMIC DNA]</scope>
    <source>
        <strain evidence="8 9">AK-01</strain>
    </source>
</reference>
<name>B8FMR8_DESAL</name>
<feature type="transmembrane region" description="Helical" evidence="6">
    <location>
        <begin position="362"/>
        <end position="381"/>
    </location>
</feature>
<dbReference type="Gene3D" id="1.20.1250.20">
    <property type="entry name" value="MFS general substrate transporter like domains"/>
    <property type="match status" value="1"/>
</dbReference>
<dbReference type="GO" id="GO:0022857">
    <property type="term" value="F:transmembrane transporter activity"/>
    <property type="evidence" value="ECO:0007669"/>
    <property type="project" value="InterPro"/>
</dbReference>
<dbReference type="PANTHER" id="PTHR43124:SF3">
    <property type="entry name" value="CHLORAMPHENICOL EFFLUX PUMP RV0191"/>
    <property type="match status" value="1"/>
</dbReference>
<dbReference type="Pfam" id="PF07690">
    <property type="entry name" value="MFS_1"/>
    <property type="match status" value="2"/>
</dbReference>
<dbReference type="CDD" id="cd17325">
    <property type="entry name" value="MFS_MdtG_SLC18_like"/>
    <property type="match status" value="1"/>
</dbReference>
<dbReference type="GO" id="GO:0005886">
    <property type="term" value="C:plasma membrane"/>
    <property type="evidence" value="ECO:0007669"/>
    <property type="project" value="UniProtKB-SubCell"/>
</dbReference>
<dbReference type="InterPro" id="IPR050189">
    <property type="entry name" value="MFS_Efflux_Transporters"/>
</dbReference>